<feature type="binding site" evidence="4">
    <location>
        <position position="65"/>
    </location>
    <ligand>
        <name>substrate</name>
    </ligand>
</feature>
<proteinExistence type="inferred from homology"/>
<evidence type="ECO:0000313" key="7">
    <source>
        <dbReference type="EMBL" id="CDK26104.1"/>
    </source>
</evidence>
<dbReference type="GO" id="GO:0017136">
    <property type="term" value="F:histone deacetylase activity, NAD-dependent"/>
    <property type="evidence" value="ECO:0007669"/>
    <property type="project" value="TreeGrafter"/>
</dbReference>
<feature type="active site" description="Proton acceptor" evidence="4 5">
    <location>
        <position position="125"/>
    </location>
</feature>
<evidence type="ECO:0000259" key="6">
    <source>
        <dbReference type="PROSITE" id="PS50305"/>
    </source>
</evidence>
<keyword evidence="4 5" id="KW-0479">Metal-binding</keyword>
<dbReference type="InterPro" id="IPR026591">
    <property type="entry name" value="Sirtuin_cat_small_dom_sf"/>
</dbReference>
<comment type="domain">
    <text evidence="4">In contrast to class I sirtuins, class III sirtuins have only weak deacetylase activity. Difference in substrate specificity is probably due to a larger hydrophobic pocket with 2 residues (Tyr-65 and Arg-68) that bind to malonylated and succinylated substrates and define the specificity.</text>
</comment>
<keyword evidence="2 4" id="KW-0808">Transferase</keyword>
<evidence type="ECO:0000256" key="2">
    <source>
        <dbReference type="ARBA" id="ARBA00022679"/>
    </source>
</evidence>
<dbReference type="RefSeq" id="XP_022458112.1">
    <property type="nucleotide sequence ID" value="XM_022604319.1"/>
</dbReference>
<dbReference type="GO" id="GO:0005739">
    <property type="term" value="C:mitochondrion"/>
    <property type="evidence" value="ECO:0007669"/>
    <property type="project" value="UniProtKB-SubCell"/>
</dbReference>
<dbReference type="GeneID" id="34519500"/>
<dbReference type="HOGENOM" id="CLU_023643_3_1_1"/>
<comment type="catalytic activity">
    <reaction evidence="4">
        <text>N(6)-succinyl-L-lysyl-[protein] + NAD(+) + H2O = 2''-O-succinyl-ADP-D-ribose + nicotinamide + L-lysyl-[protein]</text>
        <dbReference type="Rhea" id="RHEA:47668"/>
        <dbReference type="Rhea" id="RHEA-COMP:9752"/>
        <dbReference type="Rhea" id="RHEA-COMP:11877"/>
        <dbReference type="ChEBI" id="CHEBI:15377"/>
        <dbReference type="ChEBI" id="CHEBI:17154"/>
        <dbReference type="ChEBI" id="CHEBI:29969"/>
        <dbReference type="ChEBI" id="CHEBI:57540"/>
        <dbReference type="ChEBI" id="CHEBI:87830"/>
        <dbReference type="ChEBI" id="CHEBI:87832"/>
    </reaction>
</comment>
<dbReference type="CDD" id="cd01412">
    <property type="entry name" value="SIRT5_Af1_CobB"/>
    <property type="match status" value="1"/>
</dbReference>
<dbReference type="InterPro" id="IPR027546">
    <property type="entry name" value="Sirtuin_class_III"/>
</dbReference>
<protein>
    <recommendedName>
        <fullName evidence="4">NAD-dependent protein deacylase</fullName>
        <ecNumber evidence="4">2.3.1.-</ecNumber>
    </recommendedName>
    <alternativeName>
        <fullName evidence="4">Regulatory protein SIR2 homolog 5</fullName>
    </alternativeName>
</protein>
<dbReference type="SUPFAM" id="SSF52467">
    <property type="entry name" value="DHS-like NAD/FAD-binding domain"/>
    <property type="match status" value="1"/>
</dbReference>
<feature type="binding site" evidence="4">
    <location>
        <begin position="105"/>
        <end position="108"/>
    </location>
    <ligand>
        <name>NAD(+)</name>
        <dbReference type="ChEBI" id="CHEBI:57540"/>
    </ligand>
</feature>
<evidence type="ECO:0000256" key="5">
    <source>
        <dbReference type="PROSITE-ProRule" id="PRU00236"/>
    </source>
</evidence>
<feature type="domain" description="Deacetylase sirtuin-type" evidence="6">
    <location>
        <begin position="1"/>
        <end position="275"/>
    </location>
</feature>
<dbReference type="PANTHER" id="PTHR11085:SF10">
    <property type="entry name" value="NAD-DEPENDENT PROTEIN DEACYLASE SIRTUIN-5, MITOCHONDRIAL-RELATED"/>
    <property type="match status" value="1"/>
</dbReference>
<feature type="binding site" evidence="5">
    <location>
        <position position="138"/>
    </location>
    <ligand>
        <name>Zn(2+)</name>
        <dbReference type="ChEBI" id="CHEBI:29105"/>
    </ligand>
</feature>
<keyword evidence="4 5" id="KW-0862">Zinc</keyword>
<dbReference type="PANTHER" id="PTHR11085">
    <property type="entry name" value="NAD-DEPENDENT PROTEIN DEACYLASE SIRTUIN-5, MITOCHONDRIAL-RELATED"/>
    <property type="match status" value="1"/>
</dbReference>
<name>W6MI61_9ASCO</name>
<comment type="similarity">
    <text evidence="1">Belongs to the sirtuin family. Class I subfamily.</text>
</comment>
<dbReference type="STRING" id="1382522.W6MI61"/>
<sequence length="282" mass="31003">MSLTEFIADRSRCKTILALVGAGLSAGSGLDTFRGAGGLWNNYNAMDLATPDAFERDPCLVWQFYAYRRHCALKAKPNSGHKALSQLSRLSLDPESRLSFLTLTQNVDGLSARAGHDKRALLELHGSLFSVKCTSFECAYKNDFNMDDPLVPALSVPDSGDYLPDPSLSPEDLPHCPRCKTGLLRPGVVWFGEPLPFRVIDMADEFIMFKKVDLMLVIGTSLTVWPAAGYVDMVKSRGGRIAIFNTETSSECEWSVEGNAAETLPKALEPLLGMEYLKDDND</sequence>
<feature type="binding site" evidence="4">
    <location>
        <position position="68"/>
    </location>
    <ligand>
        <name>substrate</name>
    </ligand>
</feature>
<dbReference type="GO" id="GO:0070403">
    <property type="term" value="F:NAD+ binding"/>
    <property type="evidence" value="ECO:0007669"/>
    <property type="project" value="UniProtKB-UniRule"/>
</dbReference>
<evidence type="ECO:0000256" key="3">
    <source>
        <dbReference type="ARBA" id="ARBA00023027"/>
    </source>
</evidence>
<feature type="binding site" evidence="4 5">
    <location>
        <position position="133"/>
    </location>
    <ligand>
        <name>Zn(2+)</name>
        <dbReference type="ChEBI" id="CHEBI:29105"/>
    </ligand>
</feature>
<dbReference type="Gene3D" id="3.40.50.1220">
    <property type="entry name" value="TPP-binding domain"/>
    <property type="match status" value="1"/>
</dbReference>
<feature type="binding site" evidence="4 5">
    <location>
        <position position="179"/>
    </location>
    <ligand>
        <name>Zn(2+)</name>
        <dbReference type="ChEBI" id="CHEBI:29105"/>
    </ligand>
</feature>
<feature type="binding site" evidence="4">
    <location>
        <begin position="219"/>
        <end position="221"/>
    </location>
    <ligand>
        <name>NAD(+)</name>
        <dbReference type="ChEBI" id="CHEBI:57540"/>
    </ligand>
</feature>
<dbReference type="GO" id="GO:0036054">
    <property type="term" value="F:protein-malonyllysine demalonylase activity"/>
    <property type="evidence" value="ECO:0007669"/>
    <property type="project" value="UniProtKB-UniRule"/>
</dbReference>
<evidence type="ECO:0000313" key="8">
    <source>
        <dbReference type="Proteomes" id="UP000019384"/>
    </source>
</evidence>
<gene>
    <name evidence="7" type="ORF">KUCA_T00002075001</name>
</gene>
<dbReference type="OrthoDB" id="424302at2759"/>
<comment type="cofactor">
    <cofactor evidence="4">
        <name>Zn(2+)</name>
        <dbReference type="ChEBI" id="CHEBI:29105"/>
    </cofactor>
    <text evidence="4">Binds 1 zinc ion per subunit.</text>
</comment>
<keyword evidence="8" id="KW-1185">Reference proteome</keyword>
<dbReference type="GO" id="GO:0036055">
    <property type="term" value="F:protein-succinyllysine desuccinylase activity"/>
    <property type="evidence" value="ECO:0007669"/>
    <property type="project" value="UniProtKB-UniRule"/>
</dbReference>
<dbReference type="InterPro" id="IPR026590">
    <property type="entry name" value="Ssirtuin_cat_dom"/>
</dbReference>
<organism evidence="7 8">
    <name type="scientific">Kuraishia capsulata CBS 1993</name>
    <dbReference type="NCBI Taxonomy" id="1382522"/>
    <lineage>
        <taxon>Eukaryota</taxon>
        <taxon>Fungi</taxon>
        <taxon>Dikarya</taxon>
        <taxon>Ascomycota</taxon>
        <taxon>Saccharomycotina</taxon>
        <taxon>Pichiomycetes</taxon>
        <taxon>Pichiales</taxon>
        <taxon>Pichiaceae</taxon>
        <taxon>Kuraishia</taxon>
    </lineage>
</organism>
<dbReference type="AlphaFoldDB" id="W6MI61"/>
<dbReference type="PROSITE" id="PS50305">
    <property type="entry name" value="SIRTUIN"/>
    <property type="match status" value="1"/>
</dbReference>
<keyword evidence="4" id="KW-0496">Mitochondrion</keyword>
<dbReference type="GO" id="GO:0061697">
    <property type="term" value="F:protein-glutaryllysine deglutarylase activity"/>
    <property type="evidence" value="ECO:0007669"/>
    <property type="project" value="RHEA"/>
</dbReference>
<comment type="caution">
    <text evidence="4">Lacks conserved residue(s) required for the propagation of feature annotation.</text>
</comment>
<comment type="function">
    <text evidence="4">NAD-dependent lysine demalonylase, desuccinylase and deglutarylase that specifically removes malonyl, succinyl and glutaryl groups on target proteins. Has weak NAD-dependent protein deacetylase activity; however this activity may not be physiologically relevant in vivo.</text>
</comment>
<feature type="binding site" evidence="5">
    <location>
        <position position="176"/>
    </location>
    <ligand>
        <name>Zn(2+)</name>
        <dbReference type="ChEBI" id="CHEBI:29105"/>
    </ligand>
</feature>
<evidence type="ECO:0000256" key="1">
    <source>
        <dbReference type="ARBA" id="ARBA00006924"/>
    </source>
</evidence>
<feature type="binding site" evidence="4">
    <location>
        <position position="260"/>
    </location>
    <ligand>
        <name>NAD(+)</name>
        <dbReference type="ChEBI" id="CHEBI:57540"/>
    </ligand>
</feature>
<reference evidence="7" key="1">
    <citation type="submission" date="2013-12" db="EMBL/GenBank/DDBJ databases">
        <authorList>
            <person name="Genoscope - CEA"/>
        </authorList>
    </citation>
    <scope>NUCLEOTIDE SEQUENCE</scope>
    <source>
        <strain evidence="7">CBS 1993</strain>
    </source>
</reference>
<dbReference type="InterPro" id="IPR003000">
    <property type="entry name" value="Sirtuin"/>
</dbReference>
<comment type="catalytic activity">
    <reaction evidence="4">
        <text>N(6)-glutaryl-L-lysyl-[protein] + NAD(+) + H2O = 2''-O-glutaryl-ADP-D-ribose + nicotinamide + L-lysyl-[protein]</text>
        <dbReference type="Rhea" id="RHEA:47664"/>
        <dbReference type="Rhea" id="RHEA-COMP:9752"/>
        <dbReference type="Rhea" id="RHEA-COMP:11875"/>
        <dbReference type="ChEBI" id="CHEBI:15377"/>
        <dbReference type="ChEBI" id="CHEBI:17154"/>
        <dbReference type="ChEBI" id="CHEBI:29969"/>
        <dbReference type="ChEBI" id="CHEBI:57540"/>
        <dbReference type="ChEBI" id="CHEBI:87828"/>
        <dbReference type="ChEBI" id="CHEBI:87829"/>
    </reaction>
</comment>
<dbReference type="Pfam" id="PF02146">
    <property type="entry name" value="SIR2"/>
    <property type="match status" value="1"/>
</dbReference>
<comment type="subcellular location">
    <subcellularLocation>
        <location evidence="4">Mitochondrion</location>
    </subcellularLocation>
</comment>
<dbReference type="Proteomes" id="UP000019384">
    <property type="component" value="Unassembled WGS sequence"/>
</dbReference>
<dbReference type="GO" id="GO:0008270">
    <property type="term" value="F:zinc ion binding"/>
    <property type="evidence" value="ECO:0007669"/>
    <property type="project" value="UniProtKB-UniRule"/>
</dbReference>
<dbReference type="EMBL" id="HG793126">
    <property type="protein sequence ID" value="CDK26104.1"/>
    <property type="molecule type" value="Genomic_DNA"/>
</dbReference>
<accession>W6MI61</accession>
<dbReference type="EC" id="2.3.1.-" evidence="4"/>
<dbReference type="InterPro" id="IPR050134">
    <property type="entry name" value="NAD-dep_sirtuin_deacylases"/>
</dbReference>
<evidence type="ECO:0000256" key="4">
    <source>
        <dbReference type="HAMAP-Rule" id="MF_03160"/>
    </source>
</evidence>
<keyword evidence="3 4" id="KW-0520">NAD</keyword>
<dbReference type="InterPro" id="IPR029035">
    <property type="entry name" value="DHS-like_NAD/FAD-binding_dom"/>
</dbReference>
<feature type="binding site" evidence="4">
    <location>
        <begin position="21"/>
        <end position="40"/>
    </location>
    <ligand>
        <name>NAD(+)</name>
        <dbReference type="ChEBI" id="CHEBI:57540"/>
    </ligand>
</feature>
<comment type="similarity">
    <text evidence="4">Belongs to the sirtuin family. Class III subfamily.</text>
</comment>
<reference evidence="7" key="2">
    <citation type="submission" date="2014-02" db="EMBL/GenBank/DDBJ databases">
        <title>Complete DNA sequence of /Kuraishia capsulata/ illustrates novel genomic features among budding yeasts (/Saccharomycotina/).</title>
        <authorList>
            <person name="Morales L."/>
            <person name="Noel B."/>
            <person name="Porcel B."/>
            <person name="Marcet-Houben M."/>
            <person name="Hullo M-F."/>
            <person name="Sacerdot C."/>
            <person name="Tekaia F."/>
            <person name="Leh-Louis V."/>
            <person name="Despons L."/>
            <person name="Khanna V."/>
            <person name="Aury J-M."/>
            <person name="Barbe V."/>
            <person name="Couloux A."/>
            <person name="Labadie K."/>
            <person name="Pelletier E."/>
            <person name="Souciet J-L."/>
            <person name="Boekhout T."/>
            <person name="Gabaldon T."/>
            <person name="Wincker P."/>
            <person name="Dujon B."/>
        </authorList>
    </citation>
    <scope>NUCLEOTIDE SEQUENCE</scope>
    <source>
        <strain evidence="7">CBS 1993</strain>
    </source>
</reference>
<dbReference type="GO" id="GO:0005634">
    <property type="term" value="C:nucleus"/>
    <property type="evidence" value="ECO:0007669"/>
    <property type="project" value="TreeGrafter"/>
</dbReference>
<comment type="catalytic activity">
    <reaction evidence="4">
        <text>N(6)-malonyl-L-lysyl-[protein] + NAD(+) + H2O = 2''-O-malonyl-ADP-D-ribose + nicotinamide + L-lysyl-[protein]</text>
        <dbReference type="Rhea" id="RHEA:47672"/>
        <dbReference type="Rhea" id="RHEA-COMP:9752"/>
        <dbReference type="Rhea" id="RHEA-COMP:11878"/>
        <dbReference type="ChEBI" id="CHEBI:15377"/>
        <dbReference type="ChEBI" id="CHEBI:17154"/>
        <dbReference type="ChEBI" id="CHEBI:29969"/>
        <dbReference type="ChEBI" id="CHEBI:57540"/>
        <dbReference type="ChEBI" id="CHEBI:87831"/>
        <dbReference type="ChEBI" id="CHEBI:87833"/>
    </reaction>
</comment>
<dbReference type="Gene3D" id="3.30.1600.10">
    <property type="entry name" value="SIR2/SIRT2 'Small Domain"/>
    <property type="match status" value="1"/>
</dbReference>
<dbReference type="HAMAP" id="MF_01121">
    <property type="entry name" value="Sirtuin_ClassIII"/>
    <property type="match status" value="1"/>
</dbReference>